<accession>A0A3S4REY1</accession>
<dbReference type="AlphaFoldDB" id="A0A3S4REY1"/>
<gene>
    <name evidence="1" type="ORF">NCTC10783_01589</name>
</gene>
<evidence type="ECO:0000313" key="1">
    <source>
        <dbReference type="EMBL" id="VEE45730.1"/>
    </source>
</evidence>
<protein>
    <submittedName>
        <fullName evidence="1">Uncharacterized protein</fullName>
    </submittedName>
</protein>
<organism evidence="1 2">
    <name type="scientific">Pseudomonas fluorescens</name>
    <dbReference type="NCBI Taxonomy" id="294"/>
    <lineage>
        <taxon>Bacteria</taxon>
        <taxon>Pseudomonadati</taxon>
        <taxon>Pseudomonadota</taxon>
        <taxon>Gammaproteobacteria</taxon>
        <taxon>Pseudomonadales</taxon>
        <taxon>Pseudomonadaceae</taxon>
        <taxon>Pseudomonas</taxon>
    </lineage>
</organism>
<evidence type="ECO:0000313" key="2">
    <source>
        <dbReference type="Proteomes" id="UP000278078"/>
    </source>
</evidence>
<reference evidence="1 2" key="1">
    <citation type="submission" date="2018-12" db="EMBL/GenBank/DDBJ databases">
        <authorList>
            <consortium name="Pathogen Informatics"/>
        </authorList>
    </citation>
    <scope>NUCLEOTIDE SEQUENCE [LARGE SCALE GENOMIC DNA]</scope>
    <source>
        <strain evidence="1 2">NCTC10783</strain>
    </source>
</reference>
<proteinExistence type="predicted"/>
<dbReference type="Proteomes" id="UP000278078">
    <property type="component" value="Chromosome"/>
</dbReference>
<name>A0A3S4REY1_PSEFL</name>
<sequence>MTDEIDKIVATINAQKGELMGINAFLMAMARSLTPAELGRVLDGFDNEIAHMRSFLAYSQLPDEVIGGLEGYVKTWNAIRTRPNQS</sequence>
<dbReference type="EMBL" id="LR134300">
    <property type="protein sequence ID" value="VEE45730.1"/>
    <property type="molecule type" value="Genomic_DNA"/>
</dbReference>